<evidence type="ECO:0000313" key="4">
    <source>
        <dbReference type="Proteomes" id="UP001202328"/>
    </source>
</evidence>
<sequence length="203" mass="22921">MESNRFEATVAKEIAERKFTAQDIAGAKKFALKAQNLYPNLEGISHMLSTFDVYFSAKNKVCGEADWYGILGVSQYSDDETVRKQYKKLALLLHPDKNQSVGADGAFKLISEAWSLLSDRTKRAAYDQMRFPRTSHPECQPQQVVHPPQTQMFSVNIKVLRRRQTTIYSLKNLSPSSSSTVENPKRLNRLSLISSSTGSNTRK</sequence>
<dbReference type="Pfam" id="PF00226">
    <property type="entry name" value="DnaJ"/>
    <property type="match status" value="1"/>
</dbReference>
<dbReference type="InterPro" id="IPR036869">
    <property type="entry name" value="J_dom_sf"/>
</dbReference>
<feature type="compositionally biased region" description="Polar residues" evidence="1">
    <location>
        <begin position="191"/>
        <end position="203"/>
    </location>
</feature>
<gene>
    <name evidence="3" type="ORF">MKW98_006897</name>
</gene>
<dbReference type="EMBL" id="JAJJMB010008592">
    <property type="protein sequence ID" value="KAI3922766.1"/>
    <property type="molecule type" value="Genomic_DNA"/>
</dbReference>
<protein>
    <recommendedName>
        <fullName evidence="2">J domain-containing protein</fullName>
    </recommendedName>
</protein>
<reference evidence="3" key="1">
    <citation type="submission" date="2022-04" db="EMBL/GenBank/DDBJ databases">
        <title>A functionally conserved STORR gene fusion in Papaver species that diverged 16.8 million years ago.</title>
        <authorList>
            <person name="Catania T."/>
        </authorList>
    </citation>
    <scope>NUCLEOTIDE SEQUENCE</scope>
    <source>
        <strain evidence="3">S-188037</strain>
    </source>
</reference>
<name>A0AAD4XKD4_9MAGN</name>
<feature type="domain" description="J" evidence="2">
    <location>
        <begin position="66"/>
        <end position="130"/>
    </location>
</feature>
<evidence type="ECO:0000259" key="2">
    <source>
        <dbReference type="PROSITE" id="PS50076"/>
    </source>
</evidence>
<dbReference type="PROSITE" id="PS00636">
    <property type="entry name" value="DNAJ_1"/>
    <property type="match status" value="1"/>
</dbReference>
<evidence type="ECO:0000256" key="1">
    <source>
        <dbReference type="SAM" id="MobiDB-lite"/>
    </source>
</evidence>
<dbReference type="PROSITE" id="PS50076">
    <property type="entry name" value="DNAJ_2"/>
    <property type="match status" value="1"/>
</dbReference>
<dbReference type="PRINTS" id="PR00625">
    <property type="entry name" value="JDOMAIN"/>
</dbReference>
<proteinExistence type="predicted"/>
<dbReference type="AlphaFoldDB" id="A0AAD4XKD4"/>
<dbReference type="PANTHER" id="PTHR44137:SF32">
    <property type="entry name" value="DNAJ HEAT SHOCK AMINO-TERMINAL DOMAIN PROTEIN"/>
    <property type="match status" value="1"/>
</dbReference>
<keyword evidence="4" id="KW-1185">Reference proteome</keyword>
<dbReference type="Gene3D" id="1.10.287.110">
    <property type="entry name" value="DnaJ domain"/>
    <property type="match status" value="1"/>
</dbReference>
<dbReference type="Proteomes" id="UP001202328">
    <property type="component" value="Unassembled WGS sequence"/>
</dbReference>
<feature type="region of interest" description="Disordered" evidence="1">
    <location>
        <begin position="173"/>
        <end position="203"/>
    </location>
</feature>
<dbReference type="PANTHER" id="PTHR44137">
    <property type="entry name" value="BNAC03G44070D PROTEIN"/>
    <property type="match status" value="1"/>
</dbReference>
<dbReference type="SMART" id="SM00271">
    <property type="entry name" value="DnaJ"/>
    <property type="match status" value="1"/>
</dbReference>
<dbReference type="InterPro" id="IPR018253">
    <property type="entry name" value="DnaJ_domain_CS"/>
</dbReference>
<comment type="caution">
    <text evidence="3">The sequence shown here is derived from an EMBL/GenBank/DDBJ whole genome shotgun (WGS) entry which is preliminary data.</text>
</comment>
<dbReference type="SUPFAM" id="SSF46565">
    <property type="entry name" value="Chaperone J-domain"/>
    <property type="match status" value="1"/>
</dbReference>
<dbReference type="InterPro" id="IPR001623">
    <property type="entry name" value="DnaJ_domain"/>
</dbReference>
<organism evidence="3 4">
    <name type="scientific">Papaver atlanticum</name>
    <dbReference type="NCBI Taxonomy" id="357466"/>
    <lineage>
        <taxon>Eukaryota</taxon>
        <taxon>Viridiplantae</taxon>
        <taxon>Streptophyta</taxon>
        <taxon>Embryophyta</taxon>
        <taxon>Tracheophyta</taxon>
        <taxon>Spermatophyta</taxon>
        <taxon>Magnoliopsida</taxon>
        <taxon>Ranunculales</taxon>
        <taxon>Papaveraceae</taxon>
        <taxon>Papaveroideae</taxon>
        <taxon>Papaver</taxon>
    </lineage>
</organism>
<accession>A0AAD4XKD4</accession>
<evidence type="ECO:0000313" key="3">
    <source>
        <dbReference type="EMBL" id="KAI3922766.1"/>
    </source>
</evidence>
<dbReference type="CDD" id="cd06257">
    <property type="entry name" value="DnaJ"/>
    <property type="match status" value="1"/>
</dbReference>